<sequence length="106" mass="11157">MLIDFGADWCLDCRVLTELTQDPAVSAQLAEGFEVVSVDVGEFDRNLEVAQDLGVDLNTSGIPALVVLSPAGKVRVATNDGAFSSARSMTAPEVSAFLTKWAPAAE</sequence>
<dbReference type="RefSeq" id="WP_203824102.1">
    <property type="nucleotide sequence ID" value="NZ_BAAATY010000001.1"/>
</dbReference>
<name>A0ABQ4B2Y8_9ACTN</name>
<keyword evidence="2" id="KW-1185">Reference proteome</keyword>
<dbReference type="InterPro" id="IPR036249">
    <property type="entry name" value="Thioredoxin-like_sf"/>
</dbReference>
<comment type="caution">
    <text evidence="1">The sequence shown here is derived from an EMBL/GenBank/DDBJ whole genome shotgun (WGS) entry which is preliminary data.</text>
</comment>
<organism evidence="1 2">
    <name type="scientific">Actinoplanes palleronii</name>
    <dbReference type="NCBI Taxonomy" id="113570"/>
    <lineage>
        <taxon>Bacteria</taxon>
        <taxon>Bacillati</taxon>
        <taxon>Actinomycetota</taxon>
        <taxon>Actinomycetes</taxon>
        <taxon>Micromonosporales</taxon>
        <taxon>Micromonosporaceae</taxon>
        <taxon>Actinoplanes</taxon>
    </lineage>
</organism>
<evidence type="ECO:0000313" key="2">
    <source>
        <dbReference type="Proteomes" id="UP000624709"/>
    </source>
</evidence>
<dbReference type="EMBL" id="BOMS01000014">
    <property type="protein sequence ID" value="GIE65024.1"/>
    <property type="molecule type" value="Genomic_DNA"/>
</dbReference>
<dbReference type="Pfam" id="PF13899">
    <property type="entry name" value="Thioredoxin_7"/>
    <property type="match status" value="1"/>
</dbReference>
<reference evidence="1 2" key="1">
    <citation type="submission" date="2021-01" db="EMBL/GenBank/DDBJ databases">
        <title>Whole genome shotgun sequence of Actinoplanes palleronii NBRC 14916.</title>
        <authorList>
            <person name="Komaki H."/>
            <person name="Tamura T."/>
        </authorList>
    </citation>
    <scope>NUCLEOTIDE SEQUENCE [LARGE SCALE GENOMIC DNA]</scope>
    <source>
        <strain evidence="1 2">NBRC 14916</strain>
    </source>
</reference>
<evidence type="ECO:0000313" key="1">
    <source>
        <dbReference type="EMBL" id="GIE65024.1"/>
    </source>
</evidence>
<accession>A0ABQ4B2Y8</accession>
<protein>
    <submittedName>
        <fullName evidence="1">Uncharacterized protein</fullName>
    </submittedName>
</protein>
<proteinExistence type="predicted"/>
<dbReference type="Gene3D" id="3.40.30.10">
    <property type="entry name" value="Glutaredoxin"/>
    <property type="match status" value="1"/>
</dbReference>
<dbReference type="Proteomes" id="UP000624709">
    <property type="component" value="Unassembled WGS sequence"/>
</dbReference>
<dbReference type="SUPFAM" id="SSF52833">
    <property type="entry name" value="Thioredoxin-like"/>
    <property type="match status" value="1"/>
</dbReference>
<gene>
    <name evidence="1" type="ORF">Apa02nite_011320</name>
</gene>